<name>A0A9D2BIU1_9FIRM</name>
<reference evidence="1" key="2">
    <citation type="submission" date="2021-04" db="EMBL/GenBank/DDBJ databases">
        <authorList>
            <person name="Gilroy R."/>
        </authorList>
    </citation>
    <scope>NUCLEOTIDE SEQUENCE</scope>
    <source>
        <strain evidence="1">CHK183-1962</strain>
    </source>
</reference>
<protein>
    <submittedName>
        <fullName evidence="1">Uncharacterized protein</fullName>
    </submittedName>
</protein>
<gene>
    <name evidence="1" type="ORF">H9734_05500</name>
</gene>
<evidence type="ECO:0000313" key="1">
    <source>
        <dbReference type="EMBL" id="HIX77037.1"/>
    </source>
</evidence>
<dbReference type="AlphaFoldDB" id="A0A9D2BIU1"/>
<comment type="caution">
    <text evidence="1">The sequence shown here is derived from an EMBL/GenBank/DDBJ whole genome shotgun (WGS) entry which is preliminary data.</text>
</comment>
<accession>A0A9D2BIU1</accession>
<dbReference type="Proteomes" id="UP000886890">
    <property type="component" value="Unassembled WGS sequence"/>
</dbReference>
<proteinExistence type="predicted"/>
<dbReference type="EMBL" id="DXEK01000090">
    <property type="protein sequence ID" value="HIX77037.1"/>
    <property type="molecule type" value="Genomic_DNA"/>
</dbReference>
<reference evidence="1" key="1">
    <citation type="journal article" date="2021" name="PeerJ">
        <title>Extensive microbial diversity within the chicken gut microbiome revealed by metagenomics and culture.</title>
        <authorList>
            <person name="Gilroy R."/>
            <person name="Ravi A."/>
            <person name="Getino M."/>
            <person name="Pursley I."/>
            <person name="Horton D.L."/>
            <person name="Alikhan N.F."/>
            <person name="Baker D."/>
            <person name="Gharbi K."/>
            <person name="Hall N."/>
            <person name="Watson M."/>
            <person name="Adriaenssens E.M."/>
            <person name="Foster-Nyarko E."/>
            <person name="Jarju S."/>
            <person name="Secka A."/>
            <person name="Antonio M."/>
            <person name="Oren A."/>
            <person name="Chaudhuri R.R."/>
            <person name="La Ragione R."/>
            <person name="Hildebrand F."/>
            <person name="Pallen M.J."/>
        </authorList>
    </citation>
    <scope>NUCLEOTIDE SEQUENCE</scope>
    <source>
        <strain evidence="1">CHK183-1962</strain>
    </source>
</reference>
<evidence type="ECO:0000313" key="2">
    <source>
        <dbReference type="Proteomes" id="UP000886890"/>
    </source>
</evidence>
<organism evidence="1 2">
    <name type="scientific">Candidatus Fusicatenibacter merdavium</name>
    <dbReference type="NCBI Taxonomy" id="2838600"/>
    <lineage>
        <taxon>Bacteria</taxon>
        <taxon>Bacillati</taxon>
        <taxon>Bacillota</taxon>
        <taxon>Clostridia</taxon>
        <taxon>Lachnospirales</taxon>
        <taxon>Lachnospiraceae</taxon>
        <taxon>Fusicatenibacter</taxon>
    </lineage>
</organism>
<sequence length="150" mass="17263">MMDREKKRLFTGCEQAEHKDDGRSVERYETAIGAVKVCRDLPYPCVPEPVAEEKDGKIRRIVTASHSFRLHGAQTAELAPVVYQSCMHPEQIRIYPVELDFTDGEISFRIRGQQWKIQEKESGSVEIFDWKPKLEKKSCIPCTNCGKCSW</sequence>